<evidence type="ECO:0000256" key="17">
    <source>
        <dbReference type="ARBA" id="ARBA00047295"/>
    </source>
</evidence>
<dbReference type="InterPro" id="IPR006415">
    <property type="entry name" value="P-type_ATPase_IIIB"/>
</dbReference>
<evidence type="ECO:0000256" key="16">
    <source>
        <dbReference type="ARBA" id="ARBA00029806"/>
    </source>
</evidence>
<feature type="transmembrane region" description="Helical" evidence="18">
    <location>
        <begin position="827"/>
        <end position="848"/>
    </location>
</feature>
<comment type="subcellular location">
    <subcellularLocation>
        <location evidence="2">Cell inner membrane</location>
        <topology evidence="2">Multi-pass membrane protein</topology>
    </subcellularLocation>
</comment>
<dbReference type="InterPro" id="IPR008250">
    <property type="entry name" value="ATPase_P-typ_transduc_dom_A_sf"/>
</dbReference>
<sequence length="859" mass="96068">MAKKTKNLKVKKITLSDVSRKLQTVTVEDVLALTNSREDGLNQLEIRRAQVKYGYNELVHKEQLSLIRKFLKRFQSPLIVILFIIGTVSLFFGDVRSAVIVYTMIFLSAITDFIQEHKSDKIVEKLKEQVISKVEVIRDGKHTFIKAVNLVSGDIVCLSVGSMVPADMRLITTDDLFIDESSLTGEAFPVPKSSVALAKAMVEISAQENMVFAGTHVTSGYGRAVVTAIGSQTVFGRIAKDLQTPEEPTEFEKGVNRFGTLIVKVIIALIIGIFILNTGISGKPWLDSLMFSLALAVGLTPELLPMIMSITLARGSEQMSKQGVIVKRLNSIHDFGGMDVLCTDKTGTLTKNKIEMVKHVDLSGRDSDKILDYAHLNSYFQSGIANPLDEAVLRVKNQIELNHWIKIDETPFDFERRRLSVALEYENRFYLVSKGAPEEMLVACSHYEDRDGKRLLDRSWLTKANKLYKELSIDGFRVLAVAYKKVERKQEYTVNDEAKMTLLGFIAFLDPPKIGAKRAIDLLEAQGIEMKIITGDNDLVTRKICQQLDVVIKGVLTGIQIADLTDEELKLAVENNTIFARVSPEQKARVVRAIKANGHSVGYLGDGINDALPLHAADVGISVNNAADVAKEAADLILLTKDLKVLSLGVTEGRKTFGNTIKFILMGLSSNFGNMFSIAAASFVLPFLPMLPIQILLNNFLYDFSQVTIPLDEVDEEYIKEPKRWDFGLIKRFMIDFGLISSVFDITTFFILLQYFKANAALFQTAWFIESLATQALVIFIIRTRRLPFIQSRPSPWLLVTVLMVVVVATILPWTPLGAYFFFVKPSWPVMGAIGIIVFVYLCCVELAKRVIYKRYLKV</sequence>
<dbReference type="InterPro" id="IPR004014">
    <property type="entry name" value="ATPase_P-typ_cation-transptr_N"/>
</dbReference>
<dbReference type="InterPro" id="IPR036412">
    <property type="entry name" value="HAD-like_sf"/>
</dbReference>
<dbReference type="AlphaFoldDB" id="A0A2M6WTN4"/>
<dbReference type="Gene3D" id="3.40.1110.10">
    <property type="entry name" value="Calcium-transporting ATPase, cytoplasmic domain N"/>
    <property type="match status" value="1"/>
</dbReference>
<name>A0A2M6WTN4_9BACT</name>
<evidence type="ECO:0000259" key="19">
    <source>
        <dbReference type="SMART" id="SM00831"/>
    </source>
</evidence>
<evidence type="ECO:0000256" key="7">
    <source>
        <dbReference type="ARBA" id="ARBA00022519"/>
    </source>
</evidence>
<dbReference type="Gene3D" id="2.70.150.10">
    <property type="entry name" value="Calcium-transporting ATPase, cytoplasmic transduction domain A"/>
    <property type="match status" value="1"/>
</dbReference>
<evidence type="ECO:0000256" key="10">
    <source>
        <dbReference type="ARBA" id="ARBA00022741"/>
    </source>
</evidence>
<dbReference type="GO" id="GO:0016887">
    <property type="term" value="F:ATP hydrolysis activity"/>
    <property type="evidence" value="ECO:0007669"/>
    <property type="project" value="InterPro"/>
</dbReference>
<dbReference type="SMART" id="SM00831">
    <property type="entry name" value="Cation_ATPase_N"/>
    <property type="match status" value="1"/>
</dbReference>
<keyword evidence="12" id="KW-0460">Magnesium</keyword>
<dbReference type="GO" id="GO:0005886">
    <property type="term" value="C:plasma membrane"/>
    <property type="evidence" value="ECO:0007669"/>
    <property type="project" value="UniProtKB-SubCell"/>
</dbReference>
<dbReference type="InterPro" id="IPR023299">
    <property type="entry name" value="ATPase_P-typ_cyto_dom_N"/>
</dbReference>
<feature type="domain" description="Cation-transporting P-type ATPase N-terminal" evidence="19">
    <location>
        <begin position="21"/>
        <end position="94"/>
    </location>
</feature>
<dbReference type="Pfam" id="PF13246">
    <property type="entry name" value="Cation_ATPase"/>
    <property type="match status" value="1"/>
</dbReference>
<dbReference type="InterPro" id="IPR001757">
    <property type="entry name" value="P_typ_ATPase"/>
</dbReference>
<evidence type="ECO:0000256" key="2">
    <source>
        <dbReference type="ARBA" id="ARBA00004429"/>
    </source>
</evidence>
<proteinExistence type="inferred from homology"/>
<keyword evidence="11" id="KW-0067">ATP-binding</keyword>
<dbReference type="InterPro" id="IPR023214">
    <property type="entry name" value="HAD_sf"/>
</dbReference>
<evidence type="ECO:0000256" key="14">
    <source>
        <dbReference type="ARBA" id="ARBA00022989"/>
    </source>
</evidence>
<keyword evidence="9 18" id="KW-0812">Transmembrane</keyword>
<evidence type="ECO:0000256" key="12">
    <source>
        <dbReference type="ARBA" id="ARBA00022842"/>
    </source>
</evidence>
<dbReference type="Proteomes" id="UP000228533">
    <property type="component" value="Unassembled WGS sequence"/>
</dbReference>
<evidence type="ECO:0000256" key="11">
    <source>
        <dbReference type="ARBA" id="ARBA00022840"/>
    </source>
</evidence>
<evidence type="ECO:0000256" key="18">
    <source>
        <dbReference type="SAM" id="Phobius"/>
    </source>
</evidence>
<dbReference type="NCBIfam" id="TIGR01524">
    <property type="entry name" value="ATPase-IIIB_Mg"/>
    <property type="match status" value="1"/>
</dbReference>
<evidence type="ECO:0000313" key="21">
    <source>
        <dbReference type="Proteomes" id="UP000228533"/>
    </source>
</evidence>
<dbReference type="Pfam" id="PF00690">
    <property type="entry name" value="Cation_ATPase_N"/>
    <property type="match status" value="1"/>
</dbReference>
<protein>
    <recommendedName>
        <fullName evidence="5">Magnesium-transporting ATPase, P-type 1</fullName>
        <ecNumber evidence="4">7.2.2.14</ecNumber>
    </recommendedName>
    <alternativeName>
        <fullName evidence="16">Mg(2+) transport ATPase, P-type 1</fullName>
    </alternativeName>
</protein>
<comment type="catalytic activity">
    <reaction evidence="17">
        <text>Mg(2+)(out) + ATP + H2O = Mg(2+)(in) + ADP + phosphate + H(+)</text>
        <dbReference type="Rhea" id="RHEA:10260"/>
        <dbReference type="ChEBI" id="CHEBI:15377"/>
        <dbReference type="ChEBI" id="CHEBI:15378"/>
        <dbReference type="ChEBI" id="CHEBI:18420"/>
        <dbReference type="ChEBI" id="CHEBI:30616"/>
        <dbReference type="ChEBI" id="CHEBI:43474"/>
        <dbReference type="ChEBI" id="CHEBI:456216"/>
        <dbReference type="EC" id="7.2.2.14"/>
    </reaction>
</comment>
<dbReference type="SUPFAM" id="SSF56784">
    <property type="entry name" value="HAD-like"/>
    <property type="match status" value="1"/>
</dbReference>
<feature type="transmembrane region" description="Helical" evidence="18">
    <location>
        <begin position="794"/>
        <end position="815"/>
    </location>
</feature>
<accession>A0A2M6WTN4</accession>
<dbReference type="SFLD" id="SFLDS00003">
    <property type="entry name" value="Haloacid_Dehalogenase"/>
    <property type="match status" value="1"/>
</dbReference>
<keyword evidence="15 18" id="KW-0472">Membrane</keyword>
<feature type="transmembrane region" description="Helical" evidence="18">
    <location>
        <begin position="733"/>
        <end position="756"/>
    </location>
</feature>
<evidence type="ECO:0000256" key="3">
    <source>
        <dbReference type="ARBA" id="ARBA00008746"/>
    </source>
</evidence>
<dbReference type="Gene3D" id="3.40.50.1000">
    <property type="entry name" value="HAD superfamily/HAD-like"/>
    <property type="match status" value="1"/>
</dbReference>
<dbReference type="SFLD" id="SFLDF00027">
    <property type="entry name" value="p-type_atpase"/>
    <property type="match status" value="1"/>
</dbReference>
<comment type="function">
    <text evidence="1">Mediates magnesium influx to the cytosol.</text>
</comment>
<dbReference type="InterPro" id="IPR044492">
    <property type="entry name" value="P_typ_ATPase_HD_dom"/>
</dbReference>
<dbReference type="GO" id="GO:0015444">
    <property type="term" value="F:P-type magnesium transporter activity"/>
    <property type="evidence" value="ECO:0007669"/>
    <property type="project" value="UniProtKB-EC"/>
</dbReference>
<evidence type="ECO:0000256" key="4">
    <source>
        <dbReference type="ARBA" id="ARBA00012786"/>
    </source>
</evidence>
<dbReference type="InterPro" id="IPR018303">
    <property type="entry name" value="ATPase_P-typ_P_site"/>
</dbReference>
<evidence type="ECO:0000256" key="9">
    <source>
        <dbReference type="ARBA" id="ARBA00022692"/>
    </source>
</evidence>
<organism evidence="20 21">
    <name type="scientific">Candidatus Falkowbacteria bacterium CG10_big_fil_rev_8_21_14_0_10_37_14</name>
    <dbReference type="NCBI Taxonomy" id="1974561"/>
    <lineage>
        <taxon>Bacteria</taxon>
        <taxon>Candidatus Falkowiibacteriota</taxon>
    </lineage>
</organism>
<evidence type="ECO:0000256" key="1">
    <source>
        <dbReference type="ARBA" id="ARBA00003954"/>
    </source>
</evidence>
<dbReference type="EC" id="7.2.2.14" evidence="4"/>
<reference evidence="21" key="1">
    <citation type="submission" date="2017-09" db="EMBL/GenBank/DDBJ databases">
        <title>Depth-based differentiation of microbial function through sediment-hosted aquifers and enrichment of novel symbionts in the deep terrestrial subsurface.</title>
        <authorList>
            <person name="Probst A.J."/>
            <person name="Ladd B."/>
            <person name="Jarett J.K."/>
            <person name="Geller-Mcgrath D.E."/>
            <person name="Sieber C.M.K."/>
            <person name="Emerson J.B."/>
            <person name="Anantharaman K."/>
            <person name="Thomas B.C."/>
            <person name="Malmstrom R."/>
            <person name="Stieglmeier M."/>
            <person name="Klingl A."/>
            <person name="Woyke T."/>
            <person name="Ryan C.M."/>
            <person name="Banfield J.F."/>
        </authorList>
    </citation>
    <scope>NUCLEOTIDE SEQUENCE [LARGE SCALE GENOMIC DNA]</scope>
</reference>
<keyword evidence="10" id="KW-0547">Nucleotide-binding</keyword>
<dbReference type="InterPro" id="IPR023298">
    <property type="entry name" value="ATPase_P-typ_TM_dom_sf"/>
</dbReference>
<dbReference type="GO" id="GO:0005524">
    <property type="term" value="F:ATP binding"/>
    <property type="evidence" value="ECO:0007669"/>
    <property type="project" value="UniProtKB-KW"/>
</dbReference>
<dbReference type="PANTHER" id="PTHR42861">
    <property type="entry name" value="CALCIUM-TRANSPORTING ATPASE"/>
    <property type="match status" value="1"/>
</dbReference>
<evidence type="ECO:0000256" key="8">
    <source>
        <dbReference type="ARBA" id="ARBA00022553"/>
    </source>
</evidence>
<dbReference type="Gene3D" id="1.20.1110.10">
    <property type="entry name" value="Calcium-transporting ATPase, transmembrane domain"/>
    <property type="match status" value="1"/>
</dbReference>
<keyword evidence="6" id="KW-1003">Cell membrane</keyword>
<dbReference type="PRINTS" id="PR01836">
    <property type="entry name" value="MGATPASE"/>
</dbReference>
<dbReference type="NCBIfam" id="TIGR01494">
    <property type="entry name" value="ATPase_P-type"/>
    <property type="match status" value="2"/>
</dbReference>
<keyword evidence="7" id="KW-0997">Cell inner membrane</keyword>
<evidence type="ECO:0000256" key="13">
    <source>
        <dbReference type="ARBA" id="ARBA00022967"/>
    </source>
</evidence>
<feature type="transmembrane region" description="Helical" evidence="18">
    <location>
        <begin position="74"/>
        <end position="92"/>
    </location>
</feature>
<evidence type="ECO:0000256" key="5">
    <source>
        <dbReference type="ARBA" id="ARBA00013555"/>
    </source>
</evidence>
<comment type="caution">
    <text evidence="20">The sequence shown here is derived from an EMBL/GenBank/DDBJ whole genome shotgun (WGS) entry which is preliminary data.</text>
</comment>
<dbReference type="InterPro" id="IPR059000">
    <property type="entry name" value="ATPase_P-type_domA"/>
</dbReference>
<dbReference type="EMBL" id="PFAM01000013">
    <property type="protein sequence ID" value="PIT96140.1"/>
    <property type="molecule type" value="Genomic_DNA"/>
</dbReference>
<dbReference type="SUPFAM" id="SSF81653">
    <property type="entry name" value="Calcium ATPase, transduction domain A"/>
    <property type="match status" value="1"/>
</dbReference>
<evidence type="ECO:0000256" key="6">
    <source>
        <dbReference type="ARBA" id="ARBA00022475"/>
    </source>
</evidence>
<dbReference type="SFLD" id="SFLDG00002">
    <property type="entry name" value="C1.7:_P-type_atpase_like"/>
    <property type="match status" value="1"/>
</dbReference>
<keyword evidence="13" id="KW-1278">Translocase</keyword>
<gene>
    <name evidence="20" type="primary">mgtA</name>
    <name evidence="20" type="ORF">COT94_02690</name>
</gene>
<dbReference type="SUPFAM" id="SSF81665">
    <property type="entry name" value="Calcium ATPase, transmembrane domain M"/>
    <property type="match status" value="1"/>
</dbReference>
<evidence type="ECO:0000313" key="20">
    <source>
        <dbReference type="EMBL" id="PIT96140.1"/>
    </source>
</evidence>
<comment type="similarity">
    <text evidence="3">Belongs to the cation transport ATPase (P-type) (TC 3.A.3) family. Type IIIB subfamily.</text>
</comment>
<feature type="transmembrane region" description="Helical" evidence="18">
    <location>
        <begin position="292"/>
        <end position="313"/>
    </location>
</feature>
<dbReference type="Pfam" id="PF00689">
    <property type="entry name" value="Cation_ATPase_C"/>
    <property type="match status" value="1"/>
</dbReference>
<keyword evidence="14 18" id="KW-1133">Transmembrane helix</keyword>
<dbReference type="PROSITE" id="PS00154">
    <property type="entry name" value="ATPASE_E1_E2"/>
    <property type="match status" value="1"/>
</dbReference>
<evidence type="ECO:0000256" key="15">
    <source>
        <dbReference type="ARBA" id="ARBA00023136"/>
    </source>
</evidence>
<dbReference type="InterPro" id="IPR006068">
    <property type="entry name" value="ATPase_P-typ_cation-transptr_C"/>
</dbReference>
<dbReference type="Pfam" id="PF00122">
    <property type="entry name" value="E1-E2_ATPase"/>
    <property type="match status" value="1"/>
</dbReference>
<keyword evidence="8" id="KW-0597">Phosphoprotein</keyword>
<feature type="transmembrane region" description="Helical" evidence="18">
    <location>
        <begin position="261"/>
        <end position="280"/>
    </location>
</feature>
<feature type="transmembrane region" description="Helical" evidence="18">
    <location>
        <begin position="762"/>
        <end position="782"/>
    </location>
</feature>